<proteinExistence type="evidence at transcript level"/>
<protein>
    <submittedName>
        <fullName evidence="1">Uncharacterized protein</fullName>
    </submittedName>
</protein>
<dbReference type="EMBL" id="AK441472">
    <property type="protein sequence ID" value="BAN65266.1"/>
    <property type="molecule type" value="mRNA"/>
</dbReference>
<name>S6B857_BABBO</name>
<evidence type="ECO:0000313" key="1">
    <source>
        <dbReference type="EMBL" id="BAN65266.1"/>
    </source>
</evidence>
<accession>S6B857</accession>
<reference evidence="1" key="1">
    <citation type="journal article" date="2014" name="BMC Genomics">
        <title>The Babesia bovis gene and promoter model: an update from full-length EST analysis.</title>
        <authorList>
            <person name="Yamagishi J."/>
            <person name="Wakaguri H."/>
            <person name="Yokoyama N."/>
            <person name="Yamashita R."/>
            <person name="Suzuki Y."/>
            <person name="Xuan X."/>
            <person name="Igarashi I."/>
        </authorList>
    </citation>
    <scope>NUCLEOTIDE SEQUENCE</scope>
    <source>
        <strain evidence="1">Texas</strain>
    </source>
</reference>
<organism evidence="1">
    <name type="scientific">Babesia bovis</name>
    <dbReference type="NCBI Taxonomy" id="5865"/>
    <lineage>
        <taxon>Eukaryota</taxon>
        <taxon>Sar</taxon>
        <taxon>Alveolata</taxon>
        <taxon>Apicomplexa</taxon>
        <taxon>Aconoidasida</taxon>
        <taxon>Piroplasmida</taxon>
        <taxon>Babesiidae</taxon>
        <taxon>Babesia</taxon>
    </lineage>
</organism>
<dbReference type="AlphaFoldDB" id="S6B857"/>
<sequence>MHFPNVMCYVYLCKMKLLWFYHCEPVIRSLSVQVLYRTVLANGSLHQTLTTRM</sequence>